<dbReference type="Proteomes" id="UP000314986">
    <property type="component" value="Unassembled WGS sequence"/>
</dbReference>
<evidence type="ECO:0000256" key="7">
    <source>
        <dbReference type="SAM" id="MobiDB-lite"/>
    </source>
</evidence>
<dbReference type="PANTHER" id="PTHR17613">
    <property type="entry name" value="CEREBRAL PROTEIN-11-RELATED"/>
    <property type="match status" value="1"/>
</dbReference>
<dbReference type="Ensembl" id="ENSCMIT00000003149.1">
    <property type="protein sequence ID" value="ENSCMIP00000003039.1"/>
    <property type="gene ID" value="ENSCMIG00000001793.1"/>
</dbReference>
<name>A0A4W3GYV8_CALMI</name>
<evidence type="ECO:0000256" key="6">
    <source>
        <dbReference type="ARBA" id="ARBA00023136"/>
    </source>
</evidence>
<keyword evidence="9" id="KW-1185">Reference proteome</keyword>
<dbReference type="GO" id="GO:0012505">
    <property type="term" value="C:endomembrane system"/>
    <property type="evidence" value="ECO:0007669"/>
    <property type="project" value="TreeGrafter"/>
</dbReference>
<evidence type="ECO:0000313" key="8">
    <source>
        <dbReference type="Ensembl" id="ENSCMIP00000003039.1"/>
    </source>
</evidence>
<keyword evidence="4" id="KW-1133">Transmembrane helix</keyword>
<evidence type="ECO:0000313" key="9">
    <source>
        <dbReference type="Proteomes" id="UP000314986"/>
    </source>
</evidence>
<comment type="similarity">
    <text evidence="2">Belongs to the TEX28 family.</text>
</comment>
<reference evidence="8" key="4">
    <citation type="submission" date="2025-08" db="UniProtKB">
        <authorList>
            <consortium name="Ensembl"/>
        </authorList>
    </citation>
    <scope>IDENTIFICATION</scope>
</reference>
<accession>A0A4W3GYV8</accession>
<dbReference type="InterPro" id="IPR019394">
    <property type="entry name" value="TEX28/TMCC"/>
</dbReference>
<reference evidence="9" key="1">
    <citation type="journal article" date="2006" name="Science">
        <title>Ancient noncoding elements conserved in the human genome.</title>
        <authorList>
            <person name="Venkatesh B."/>
            <person name="Kirkness E.F."/>
            <person name="Loh Y.H."/>
            <person name="Halpern A.L."/>
            <person name="Lee A.P."/>
            <person name="Johnson J."/>
            <person name="Dandona N."/>
            <person name="Viswanathan L.D."/>
            <person name="Tay A."/>
            <person name="Venter J.C."/>
            <person name="Strausberg R.L."/>
            <person name="Brenner S."/>
        </authorList>
    </citation>
    <scope>NUCLEOTIDE SEQUENCE [LARGE SCALE GENOMIC DNA]</scope>
</reference>
<reference evidence="8" key="5">
    <citation type="submission" date="2025-09" db="UniProtKB">
        <authorList>
            <consortium name="Ensembl"/>
        </authorList>
    </citation>
    <scope>IDENTIFICATION</scope>
</reference>
<feature type="region of interest" description="Disordered" evidence="7">
    <location>
        <begin position="1"/>
        <end position="53"/>
    </location>
</feature>
<keyword evidence="5" id="KW-0175">Coiled coil</keyword>
<dbReference type="PANTHER" id="PTHR17613:SF14">
    <property type="entry name" value="DEMENTIN, ISOFORM H"/>
    <property type="match status" value="1"/>
</dbReference>
<evidence type="ECO:0000256" key="2">
    <source>
        <dbReference type="ARBA" id="ARBA00008108"/>
    </source>
</evidence>
<keyword evidence="3" id="KW-0812">Transmembrane</keyword>
<reference evidence="9" key="2">
    <citation type="journal article" date="2007" name="PLoS Biol.">
        <title>Survey sequencing and comparative analysis of the elephant shark (Callorhinchus milii) genome.</title>
        <authorList>
            <person name="Venkatesh B."/>
            <person name="Kirkness E.F."/>
            <person name="Loh Y.H."/>
            <person name="Halpern A.L."/>
            <person name="Lee A.P."/>
            <person name="Johnson J."/>
            <person name="Dandona N."/>
            <person name="Viswanathan L.D."/>
            <person name="Tay A."/>
            <person name="Venter J.C."/>
            <person name="Strausberg R.L."/>
            <person name="Brenner S."/>
        </authorList>
    </citation>
    <scope>NUCLEOTIDE SEQUENCE [LARGE SCALE GENOMIC DNA]</scope>
</reference>
<dbReference type="AlphaFoldDB" id="A0A4W3GYV8"/>
<proteinExistence type="inferred from homology"/>
<reference evidence="9" key="3">
    <citation type="journal article" date="2014" name="Nature">
        <title>Elephant shark genome provides unique insights into gnathostome evolution.</title>
        <authorList>
            <consortium name="International Elephant Shark Genome Sequencing Consortium"/>
            <person name="Venkatesh B."/>
            <person name="Lee A.P."/>
            <person name="Ravi V."/>
            <person name="Maurya A.K."/>
            <person name="Lian M.M."/>
            <person name="Swann J.B."/>
            <person name="Ohta Y."/>
            <person name="Flajnik M.F."/>
            <person name="Sutoh Y."/>
            <person name="Kasahara M."/>
            <person name="Hoon S."/>
            <person name="Gangu V."/>
            <person name="Roy S.W."/>
            <person name="Irimia M."/>
            <person name="Korzh V."/>
            <person name="Kondrychyn I."/>
            <person name="Lim Z.W."/>
            <person name="Tay B.H."/>
            <person name="Tohari S."/>
            <person name="Kong K.W."/>
            <person name="Ho S."/>
            <person name="Lorente-Galdos B."/>
            <person name="Quilez J."/>
            <person name="Marques-Bonet T."/>
            <person name="Raney B.J."/>
            <person name="Ingham P.W."/>
            <person name="Tay A."/>
            <person name="Hillier L.W."/>
            <person name="Minx P."/>
            <person name="Boehm T."/>
            <person name="Wilson R.K."/>
            <person name="Brenner S."/>
            <person name="Warren W.C."/>
        </authorList>
    </citation>
    <scope>NUCLEOTIDE SEQUENCE [LARGE SCALE GENOMIC DNA]</scope>
</reference>
<dbReference type="InParanoid" id="A0A4W3GYV8"/>
<dbReference type="Pfam" id="PF10267">
    <property type="entry name" value="Tmemb_cc2"/>
    <property type="match status" value="1"/>
</dbReference>
<comment type="subcellular location">
    <subcellularLocation>
        <location evidence="1">Membrane</location>
    </subcellularLocation>
</comment>
<protein>
    <submittedName>
        <fullName evidence="8">Uncharacterized protein</fullName>
    </submittedName>
</protein>
<sequence length="182" mass="20501">METHLLRDQPLSSKPPTPIIPSQEAGLNQSPLSPVSPHTDTSKHSLDSENPSLGTNSFNLSDFLDSLQTLRRGSTLSQTGMEELEMGLGLREKSGGRRLSFLTVMEEILEVKEAQTQLDINLKSLAEMYTTDMTNFQAAVQDEKQRNLHLETQLNDLTELHQNEVFILKQDLASLEEKMMYQ</sequence>
<dbReference type="GO" id="GO:0016020">
    <property type="term" value="C:membrane"/>
    <property type="evidence" value="ECO:0007669"/>
    <property type="project" value="UniProtKB-SubCell"/>
</dbReference>
<feature type="compositionally biased region" description="Polar residues" evidence="7">
    <location>
        <begin position="25"/>
        <end position="39"/>
    </location>
</feature>
<evidence type="ECO:0000256" key="3">
    <source>
        <dbReference type="ARBA" id="ARBA00022692"/>
    </source>
</evidence>
<evidence type="ECO:0000256" key="5">
    <source>
        <dbReference type="ARBA" id="ARBA00023054"/>
    </source>
</evidence>
<organism evidence="8 9">
    <name type="scientific">Callorhinchus milii</name>
    <name type="common">Ghost shark</name>
    <dbReference type="NCBI Taxonomy" id="7868"/>
    <lineage>
        <taxon>Eukaryota</taxon>
        <taxon>Metazoa</taxon>
        <taxon>Chordata</taxon>
        <taxon>Craniata</taxon>
        <taxon>Vertebrata</taxon>
        <taxon>Chondrichthyes</taxon>
        <taxon>Holocephali</taxon>
        <taxon>Chimaeriformes</taxon>
        <taxon>Callorhinchidae</taxon>
        <taxon>Callorhinchus</taxon>
    </lineage>
</organism>
<keyword evidence="6" id="KW-0472">Membrane</keyword>
<evidence type="ECO:0000256" key="4">
    <source>
        <dbReference type="ARBA" id="ARBA00022989"/>
    </source>
</evidence>
<evidence type="ECO:0000256" key="1">
    <source>
        <dbReference type="ARBA" id="ARBA00004370"/>
    </source>
</evidence>